<name>A0A0F5JUY4_9BURK</name>
<dbReference type="PIRSF" id="PIRSF000138">
    <property type="entry name" value="Al-hdrx_acd_dh"/>
    <property type="match status" value="1"/>
</dbReference>
<sequence length="349" mass="36010">MSDLSDSARQALGEHLFGYLCGRATDMPSEATDPNESALAHYRLVPRILTGHSTVDIRCTLFGRAYAAPFGVGAFAADRLFGSDGVAAIARVCARLHLPLIVSEEAVTPLPTVKATGVDYWLQIRAAGPLDRAITLSQRALAAGARGVVLTVLAAAHPVPGLYPGGVDVAAEVAARGWSTIGAENGVAHLPAFPGWNIDALETLAAAIHADGGALIVKGVLHADDAASVVAAGADGVMVSNIGVRQSYRWAPSISCLSSVAAALKRTPPTAVLFDGGVRHAADVLVASALGANMSILVRPVVYALATDGEQAVETLLTRRMGEVTALSAWMGVATLSELRPDHLIHVSA</sequence>
<comment type="caution">
    <text evidence="8">The sequence shown here is derived from an EMBL/GenBank/DDBJ whole genome shotgun (WGS) entry which is preliminary data.</text>
</comment>
<evidence type="ECO:0000256" key="4">
    <source>
        <dbReference type="ARBA" id="ARBA00023002"/>
    </source>
</evidence>
<keyword evidence="4" id="KW-0560">Oxidoreductase</keyword>
<dbReference type="InterPro" id="IPR012133">
    <property type="entry name" value="Alpha-hydoxy_acid_DH_FMN"/>
</dbReference>
<dbReference type="EMBL" id="LAQU01000035">
    <property type="protein sequence ID" value="KKB61651.1"/>
    <property type="molecule type" value="Genomic_DNA"/>
</dbReference>
<evidence type="ECO:0000256" key="3">
    <source>
        <dbReference type="ARBA" id="ARBA00022643"/>
    </source>
</evidence>
<evidence type="ECO:0000256" key="5">
    <source>
        <dbReference type="ARBA" id="ARBA00024042"/>
    </source>
</evidence>
<evidence type="ECO:0000313" key="8">
    <source>
        <dbReference type="EMBL" id="KKB61651.1"/>
    </source>
</evidence>
<evidence type="ECO:0000313" key="9">
    <source>
        <dbReference type="Proteomes" id="UP000033618"/>
    </source>
</evidence>
<keyword evidence="2 6" id="KW-0285">Flavoprotein</keyword>
<feature type="binding site" evidence="6">
    <location>
        <position position="19"/>
    </location>
    <ligand>
        <name>glyoxylate</name>
        <dbReference type="ChEBI" id="CHEBI:36655"/>
    </ligand>
</feature>
<dbReference type="GO" id="GO:0010181">
    <property type="term" value="F:FMN binding"/>
    <property type="evidence" value="ECO:0007669"/>
    <property type="project" value="InterPro"/>
</dbReference>
<dbReference type="Pfam" id="PF01070">
    <property type="entry name" value="FMN_dh"/>
    <property type="match status" value="2"/>
</dbReference>
<dbReference type="STRING" id="28092.WM40_21820"/>
<dbReference type="SUPFAM" id="SSF51395">
    <property type="entry name" value="FMN-linked oxidoreductases"/>
    <property type="match status" value="1"/>
</dbReference>
<reference evidence="8 9" key="1">
    <citation type="submission" date="2015-03" db="EMBL/GenBank/DDBJ databases">
        <title>Draft Genome Sequence of Burkholderia andropogonis type strain ICMP2807, isolated from Sorghum bicolor.</title>
        <authorList>
            <person name="Lopes-Santos L."/>
            <person name="Castro D.B."/>
            <person name="Ottoboni L.M."/>
            <person name="Park D."/>
            <person name="Weirc B.S."/>
            <person name="Destefano S.A."/>
        </authorList>
    </citation>
    <scope>NUCLEOTIDE SEQUENCE [LARGE SCALE GENOMIC DNA]</scope>
    <source>
        <strain evidence="8 9">ICMP2807</strain>
    </source>
</reference>
<dbReference type="AlphaFoldDB" id="A0A0F5JUY4"/>
<evidence type="ECO:0000256" key="6">
    <source>
        <dbReference type="PIRSR" id="PIRSR000138-2"/>
    </source>
</evidence>
<organism evidence="8 9">
    <name type="scientific">Robbsia andropogonis</name>
    <dbReference type="NCBI Taxonomy" id="28092"/>
    <lineage>
        <taxon>Bacteria</taxon>
        <taxon>Pseudomonadati</taxon>
        <taxon>Pseudomonadota</taxon>
        <taxon>Betaproteobacteria</taxon>
        <taxon>Burkholderiales</taxon>
        <taxon>Burkholderiaceae</taxon>
        <taxon>Robbsia</taxon>
    </lineage>
</organism>
<dbReference type="InterPro" id="IPR013785">
    <property type="entry name" value="Aldolase_TIM"/>
</dbReference>
<feature type="binding site" evidence="6">
    <location>
        <position position="123"/>
    </location>
    <ligand>
        <name>FMN</name>
        <dbReference type="ChEBI" id="CHEBI:58210"/>
    </ligand>
</feature>
<feature type="binding site" evidence="6">
    <location>
        <begin position="275"/>
        <end position="279"/>
    </location>
    <ligand>
        <name>FMN</name>
        <dbReference type="ChEBI" id="CHEBI:58210"/>
    </ligand>
</feature>
<gene>
    <name evidence="8" type="ORF">WM40_21820</name>
</gene>
<dbReference type="PROSITE" id="PS51349">
    <property type="entry name" value="FMN_HYDROXY_ACID_DH_2"/>
    <property type="match status" value="1"/>
</dbReference>
<dbReference type="InterPro" id="IPR000262">
    <property type="entry name" value="FMN-dep_DH"/>
</dbReference>
<feature type="domain" description="FMN hydroxy acid dehydrogenase" evidence="7">
    <location>
        <begin position="1"/>
        <end position="349"/>
    </location>
</feature>
<feature type="binding site" evidence="6">
    <location>
        <position position="218"/>
    </location>
    <ligand>
        <name>FMN</name>
        <dbReference type="ChEBI" id="CHEBI:58210"/>
    </ligand>
</feature>
<dbReference type="OrthoDB" id="9770452at2"/>
<evidence type="ECO:0000256" key="2">
    <source>
        <dbReference type="ARBA" id="ARBA00022630"/>
    </source>
</evidence>
<feature type="binding site" evidence="6">
    <location>
        <position position="151"/>
    </location>
    <ligand>
        <name>FMN</name>
        <dbReference type="ChEBI" id="CHEBI:58210"/>
    </ligand>
</feature>
<keyword evidence="3 6" id="KW-0288">FMN</keyword>
<proteinExistence type="inferred from homology"/>
<comment type="similarity">
    <text evidence="5">Belongs to the FMN-dependent alpha-hydroxy acid dehydrogenase family.</text>
</comment>
<dbReference type="PANTHER" id="PTHR10578:SF107">
    <property type="entry name" value="2-HYDROXYACID OXIDASE 1"/>
    <property type="match status" value="1"/>
</dbReference>
<dbReference type="InterPro" id="IPR037396">
    <property type="entry name" value="FMN_HAD"/>
</dbReference>
<evidence type="ECO:0000259" key="7">
    <source>
        <dbReference type="PROSITE" id="PS51349"/>
    </source>
</evidence>
<dbReference type="RefSeq" id="WP_046153974.1">
    <property type="nucleotide sequence ID" value="NZ_CADFGU010000011.1"/>
</dbReference>
<evidence type="ECO:0000256" key="1">
    <source>
        <dbReference type="ARBA" id="ARBA00001917"/>
    </source>
</evidence>
<protein>
    <recommendedName>
        <fullName evidence="7">FMN hydroxy acid dehydrogenase domain-containing protein</fullName>
    </recommendedName>
</protein>
<dbReference type="Gene3D" id="3.20.20.70">
    <property type="entry name" value="Aldolase class I"/>
    <property type="match status" value="1"/>
</dbReference>
<dbReference type="GO" id="GO:0016491">
    <property type="term" value="F:oxidoreductase activity"/>
    <property type="evidence" value="ECO:0007669"/>
    <property type="project" value="UniProtKB-KW"/>
</dbReference>
<comment type="cofactor">
    <cofactor evidence="1">
        <name>FMN</name>
        <dbReference type="ChEBI" id="CHEBI:58210"/>
    </cofactor>
</comment>
<feature type="binding site" evidence="6">
    <location>
        <position position="103"/>
    </location>
    <ligand>
        <name>FMN</name>
        <dbReference type="ChEBI" id="CHEBI:58210"/>
    </ligand>
</feature>
<dbReference type="PATRIC" id="fig|28092.6.peg.5137"/>
<feature type="binding site" evidence="6">
    <location>
        <position position="240"/>
    </location>
    <ligand>
        <name>FMN</name>
        <dbReference type="ChEBI" id="CHEBI:58210"/>
    </ligand>
</feature>
<accession>A0A0F5JUY4</accession>
<dbReference type="Proteomes" id="UP000033618">
    <property type="component" value="Unassembled WGS sequence"/>
</dbReference>
<dbReference type="PANTHER" id="PTHR10578">
    <property type="entry name" value="S -2-HYDROXY-ACID OXIDASE-RELATED"/>
    <property type="match status" value="1"/>
</dbReference>
<feature type="binding site" evidence="6">
    <location>
        <begin position="74"/>
        <end position="76"/>
    </location>
    <ligand>
        <name>FMN</name>
        <dbReference type="ChEBI" id="CHEBI:58210"/>
    </ligand>
</feature>
<keyword evidence="9" id="KW-1185">Reference proteome</keyword>
<feature type="binding site" evidence="6">
    <location>
        <position position="245"/>
    </location>
    <ligand>
        <name>glyoxylate</name>
        <dbReference type="ChEBI" id="CHEBI:36655"/>
    </ligand>
</feature>